<evidence type="ECO:0000256" key="7">
    <source>
        <dbReference type="ARBA" id="ARBA00016549"/>
    </source>
</evidence>
<dbReference type="RefSeq" id="WP_337713849.1">
    <property type="nucleotide sequence ID" value="NZ_JBBEGL010000003.1"/>
</dbReference>
<comment type="catalytic activity">
    <reaction evidence="1">
        <text>4-hydroxy-4-methyl-2-oxoglutarate = 2 pyruvate</text>
        <dbReference type="Rhea" id="RHEA:22748"/>
        <dbReference type="ChEBI" id="CHEBI:15361"/>
        <dbReference type="ChEBI" id="CHEBI:58276"/>
        <dbReference type="EC" id="4.1.3.17"/>
    </reaction>
</comment>
<dbReference type="EC" id="4.1.3.17" evidence="5"/>
<comment type="cofactor">
    <cofactor evidence="2">
        <name>a divalent metal cation</name>
        <dbReference type="ChEBI" id="CHEBI:60240"/>
    </cofactor>
</comment>
<evidence type="ECO:0000313" key="14">
    <source>
        <dbReference type="EMBL" id="MEJ2887374.1"/>
    </source>
</evidence>
<accession>A0ABU8N4Q4</accession>
<evidence type="ECO:0000256" key="3">
    <source>
        <dbReference type="ARBA" id="ARBA00008621"/>
    </source>
</evidence>
<dbReference type="Pfam" id="PF03737">
    <property type="entry name" value="RraA-like"/>
    <property type="match status" value="1"/>
</dbReference>
<comment type="similarity">
    <text evidence="3">Belongs to the class II aldolase/RraA-like family.</text>
</comment>
<feature type="region of interest" description="Disordered" evidence="13">
    <location>
        <begin position="1"/>
        <end position="28"/>
    </location>
</feature>
<evidence type="ECO:0000256" key="12">
    <source>
        <dbReference type="ARBA" id="ARBA00047973"/>
    </source>
</evidence>
<keyword evidence="15" id="KW-1185">Reference proteome</keyword>
<evidence type="ECO:0000256" key="4">
    <source>
        <dbReference type="ARBA" id="ARBA00011233"/>
    </source>
</evidence>
<evidence type="ECO:0000256" key="11">
    <source>
        <dbReference type="ARBA" id="ARBA00032305"/>
    </source>
</evidence>
<evidence type="ECO:0000256" key="9">
    <source>
        <dbReference type="ARBA" id="ARBA00029596"/>
    </source>
</evidence>
<comment type="subunit">
    <text evidence="4">Homotrimer.</text>
</comment>
<comment type="caution">
    <text evidence="14">The sequence shown here is derived from an EMBL/GenBank/DDBJ whole genome shotgun (WGS) entry which is preliminary data.</text>
</comment>
<dbReference type="PANTHER" id="PTHR33254">
    <property type="entry name" value="4-HYDROXY-4-METHYL-2-OXOGLUTARATE ALDOLASE 3-RELATED"/>
    <property type="match status" value="1"/>
</dbReference>
<sequence length="263" mass="27811">MTTASEARSEAPSAGRRVPDSAAIHPGPGFRIREDFPRVDAITVAAYREFSTTDISDMLNRLYALDGEIRCLAGPPESISGLACTVRVYLGDNLMVHKALDIAKPGDIVVVAAAGSRAYAVLGDVISTKARHRGIAGYVVDGLIRDLPAITPLDMPVYARGTSAIGPLHRGPGEINYPIACGGVVVNPGDIVVADQAGVVVVPQAVAHELLERLRRYLGTNRAYLTAVQQGEFSNAWVDEQLDAHACPIEPGLDIDPNAPITG</sequence>
<evidence type="ECO:0000256" key="10">
    <source>
        <dbReference type="ARBA" id="ARBA00030169"/>
    </source>
</evidence>
<protein>
    <recommendedName>
        <fullName evidence="7">Putative 4-hydroxy-4-methyl-2-oxoglutarate aldolase</fullName>
        <ecNumber evidence="6">4.1.1.112</ecNumber>
        <ecNumber evidence="5">4.1.3.17</ecNumber>
    </recommendedName>
    <alternativeName>
        <fullName evidence="11">Oxaloacetate decarboxylase</fullName>
    </alternativeName>
    <alternativeName>
        <fullName evidence="9">Regulator of ribonuclease activity homolog</fullName>
    </alternativeName>
    <alternativeName>
        <fullName evidence="10">RraA-like protein</fullName>
    </alternativeName>
</protein>
<evidence type="ECO:0000256" key="1">
    <source>
        <dbReference type="ARBA" id="ARBA00001342"/>
    </source>
</evidence>
<name>A0ABU8N4Q4_9PSEU</name>
<evidence type="ECO:0000313" key="15">
    <source>
        <dbReference type="Proteomes" id="UP001370100"/>
    </source>
</evidence>
<comment type="function">
    <text evidence="8">Catalyzes the aldol cleavage of 4-hydroxy-4-methyl-2-oxoglutarate (HMG) into 2 molecules of pyruvate. Also contains a secondary oxaloacetate (OAA) decarboxylase activity due to the common pyruvate enolate transition state formed following C-C bond cleavage in the retro-aldol and decarboxylation reactions.</text>
</comment>
<dbReference type="Gene3D" id="3.50.30.40">
    <property type="entry name" value="Ribonuclease E inhibitor RraA/RraA-like"/>
    <property type="match status" value="1"/>
</dbReference>
<reference evidence="14 15" key="1">
    <citation type="submission" date="2024-03" db="EMBL/GenBank/DDBJ databases">
        <title>Actinomycetospora sp. OC33-EN06, a novel actinomycete isolated from wild orchid (Aerides multiflora).</title>
        <authorList>
            <person name="Suriyachadkun C."/>
        </authorList>
    </citation>
    <scope>NUCLEOTIDE SEQUENCE [LARGE SCALE GENOMIC DNA]</scope>
    <source>
        <strain evidence="14 15">OC33-EN06</strain>
    </source>
</reference>
<evidence type="ECO:0000256" key="5">
    <source>
        <dbReference type="ARBA" id="ARBA00012213"/>
    </source>
</evidence>
<dbReference type="EMBL" id="JBBEGL010000003">
    <property type="protein sequence ID" value="MEJ2887374.1"/>
    <property type="molecule type" value="Genomic_DNA"/>
</dbReference>
<dbReference type="EC" id="4.1.1.112" evidence="6"/>
<dbReference type="InterPro" id="IPR036704">
    <property type="entry name" value="RraA/RraA-like_sf"/>
</dbReference>
<evidence type="ECO:0000256" key="13">
    <source>
        <dbReference type="SAM" id="MobiDB-lite"/>
    </source>
</evidence>
<dbReference type="CDD" id="cd16841">
    <property type="entry name" value="RraA_family"/>
    <property type="match status" value="1"/>
</dbReference>
<evidence type="ECO:0000256" key="6">
    <source>
        <dbReference type="ARBA" id="ARBA00012947"/>
    </source>
</evidence>
<dbReference type="InterPro" id="IPR005493">
    <property type="entry name" value="RraA/RraA-like"/>
</dbReference>
<organism evidence="14 15">
    <name type="scientific">Actinomycetospora aeridis</name>
    <dbReference type="NCBI Taxonomy" id="3129231"/>
    <lineage>
        <taxon>Bacteria</taxon>
        <taxon>Bacillati</taxon>
        <taxon>Actinomycetota</taxon>
        <taxon>Actinomycetes</taxon>
        <taxon>Pseudonocardiales</taxon>
        <taxon>Pseudonocardiaceae</taxon>
        <taxon>Actinomycetospora</taxon>
    </lineage>
</organism>
<evidence type="ECO:0000256" key="8">
    <source>
        <dbReference type="ARBA" id="ARBA00025046"/>
    </source>
</evidence>
<gene>
    <name evidence="14" type="ORF">WCD41_13020</name>
</gene>
<dbReference type="PANTHER" id="PTHR33254:SF4">
    <property type="entry name" value="4-HYDROXY-4-METHYL-2-OXOGLUTARATE ALDOLASE 3-RELATED"/>
    <property type="match status" value="1"/>
</dbReference>
<dbReference type="SUPFAM" id="SSF89562">
    <property type="entry name" value="RraA-like"/>
    <property type="match status" value="1"/>
</dbReference>
<dbReference type="Proteomes" id="UP001370100">
    <property type="component" value="Unassembled WGS sequence"/>
</dbReference>
<evidence type="ECO:0000256" key="2">
    <source>
        <dbReference type="ARBA" id="ARBA00001968"/>
    </source>
</evidence>
<proteinExistence type="inferred from homology"/>
<comment type="catalytic activity">
    <reaction evidence="12">
        <text>oxaloacetate + H(+) = pyruvate + CO2</text>
        <dbReference type="Rhea" id="RHEA:15641"/>
        <dbReference type="ChEBI" id="CHEBI:15361"/>
        <dbReference type="ChEBI" id="CHEBI:15378"/>
        <dbReference type="ChEBI" id="CHEBI:16452"/>
        <dbReference type="ChEBI" id="CHEBI:16526"/>
        <dbReference type="EC" id="4.1.1.112"/>
    </reaction>
</comment>